<dbReference type="RefSeq" id="WP_148074647.1">
    <property type="nucleotide sequence ID" value="NZ_CP042913.1"/>
</dbReference>
<dbReference type="Gene3D" id="2.60.40.10">
    <property type="entry name" value="Immunoglobulins"/>
    <property type="match status" value="1"/>
</dbReference>
<dbReference type="KEGG" id="bgok:Pr1d_35930"/>
<feature type="domain" description="Heparinase II/III-like C-terminal" evidence="6">
    <location>
        <begin position="534"/>
        <end position="796"/>
    </location>
</feature>
<dbReference type="PANTHER" id="PTHR39210:SF1">
    <property type="entry name" value="HEPARIN-SULFATE LYASE"/>
    <property type="match status" value="1"/>
</dbReference>
<feature type="domain" description="Heparinase II N-terminal" evidence="7">
    <location>
        <begin position="77"/>
        <end position="487"/>
    </location>
</feature>
<protein>
    <submittedName>
        <fullName evidence="8">Heparinase II/III-like protein</fullName>
    </submittedName>
</protein>
<dbReference type="Pfam" id="PF16332">
    <property type="entry name" value="DUF4962"/>
    <property type="match status" value="1"/>
</dbReference>
<dbReference type="Gene3D" id="1.50.10.100">
    <property type="entry name" value="Chondroitin AC/alginate lyase"/>
    <property type="match status" value="1"/>
</dbReference>
<dbReference type="PANTHER" id="PTHR39210">
    <property type="entry name" value="HEPARIN-SULFATE LYASE"/>
    <property type="match status" value="1"/>
</dbReference>
<evidence type="ECO:0000256" key="3">
    <source>
        <dbReference type="ARBA" id="ARBA00022764"/>
    </source>
</evidence>
<evidence type="ECO:0000256" key="1">
    <source>
        <dbReference type="ARBA" id="ARBA00004418"/>
    </source>
</evidence>
<gene>
    <name evidence="8" type="ORF">Pr1d_35930</name>
</gene>
<evidence type="ECO:0000313" key="8">
    <source>
        <dbReference type="EMBL" id="QEG36281.1"/>
    </source>
</evidence>
<evidence type="ECO:0000313" key="9">
    <source>
        <dbReference type="Proteomes" id="UP000323917"/>
    </source>
</evidence>
<dbReference type="Pfam" id="PF07940">
    <property type="entry name" value="Hepar_II_III_C"/>
    <property type="match status" value="1"/>
</dbReference>
<evidence type="ECO:0000256" key="5">
    <source>
        <dbReference type="SAM" id="SignalP"/>
    </source>
</evidence>
<comment type="subcellular location">
    <subcellularLocation>
        <location evidence="1">Periplasm</location>
    </subcellularLocation>
</comment>
<dbReference type="Proteomes" id="UP000323917">
    <property type="component" value="Chromosome"/>
</dbReference>
<proteinExistence type="predicted"/>
<reference evidence="8 9" key="1">
    <citation type="submission" date="2019-08" db="EMBL/GenBank/DDBJ databases">
        <title>Deep-cultivation of Planctomycetes and their phenomic and genomic characterization uncovers novel biology.</title>
        <authorList>
            <person name="Wiegand S."/>
            <person name="Jogler M."/>
            <person name="Boedeker C."/>
            <person name="Pinto D."/>
            <person name="Vollmers J."/>
            <person name="Rivas-Marin E."/>
            <person name="Kohn T."/>
            <person name="Peeters S.H."/>
            <person name="Heuer A."/>
            <person name="Rast P."/>
            <person name="Oberbeckmann S."/>
            <person name="Bunk B."/>
            <person name="Jeske O."/>
            <person name="Meyerdierks A."/>
            <person name="Storesund J.E."/>
            <person name="Kallscheuer N."/>
            <person name="Luecker S."/>
            <person name="Lage O.M."/>
            <person name="Pohl T."/>
            <person name="Merkel B.J."/>
            <person name="Hornburger P."/>
            <person name="Mueller R.-W."/>
            <person name="Bruemmer F."/>
            <person name="Labrenz M."/>
            <person name="Spormann A.M."/>
            <person name="Op den Camp H."/>
            <person name="Overmann J."/>
            <person name="Amann R."/>
            <person name="Jetten M.S.M."/>
            <person name="Mascher T."/>
            <person name="Medema M.H."/>
            <person name="Devos D.P."/>
            <person name="Kaster A.-K."/>
            <person name="Ovreas L."/>
            <person name="Rohde M."/>
            <person name="Galperin M.Y."/>
            <person name="Jogler C."/>
        </authorList>
    </citation>
    <scope>NUCLEOTIDE SEQUENCE [LARGE SCALE GENOMIC DNA]</scope>
    <source>
        <strain evidence="8 9">Pr1d</strain>
    </source>
</reference>
<keyword evidence="4" id="KW-0456">Lyase</keyword>
<feature type="chain" id="PRO_5022704206" evidence="5">
    <location>
        <begin position="23"/>
        <end position="852"/>
    </location>
</feature>
<evidence type="ECO:0000259" key="6">
    <source>
        <dbReference type="Pfam" id="PF07940"/>
    </source>
</evidence>
<organism evidence="8 9">
    <name type="scientific">Bythopirellula goksoeyrii</name>
    <dbReference type="NCBI Taxonomy" id="1400387"/>
    <lineage>
        <taxon>Bacteria</taxon>
        <taxon>Pseudomonadati</taxon>
        <taxon>Planctomycetota</taxon>
        <taxon>Planctomycetia</taxon>
        <taxon>Pirellulales</taxon>
        <taxon>Lacipirellulaceae</taxon>
        <taxon>Bythopirellula</taxon>
    </lineage>
</organism>
<name>A0A5B9QQ75_9BACT</name>
<evidence type="ECO:0000256" key="2">
    <source>
        <dbReference type="ARBA" id="ARBA00022729"/>
    </source>
</evidence>
<keyword evidence="3" id="KW-0574">Periplasm</keyword>
<dbReference type="InterPro" id="IPR032518">
    <property type="entry name" value="HepII_N"/>
</dbReference>
<dbReference type="GO" id="GO:0042597">
    <property type="term" value="C:periplasmic space"/>
    <property type="evidence" value="ECO:0007669"/>
    <property type="project" value="UniProtKB-SubCell"/>
</dbReference>
<dbReference type="InterPro" id="IPR012480">
    <property type="entry name" value="Hepar_II_III_C"/>
</dbReference>
<dbReference type="Gene3D" id="2.70.98.70">
    <property type="match status" value="1"/>
</dbReference>
<dbReference type="AlphaFoldDB" id="A0A5B9QQ75"/>
<dbReference type="OrthoDB" id="9772435at2"/>
<dbReference type="SUPFAM" id="SSF48230">
    <property type="entry name" value="Chondroitin AC/alginate lyase"/>
    <property type="match status" value="1"/>
</dbReference>
<evidence type="ECO:0000256" key="4">
    <source>
        <dbReference type="ARBA" id="ARBA00023239"/>
    </source>
</evidence>
<dbReference type="InterPro" id="IPR013783">
    <property type="entry name" value="Ig-like_fold"/>
</dbReference>
<keyword evidence="2 5" id="KW-0732">Signal</keyword>
<evidence type="ECO:0000259" key="7">
    <source>
        <dbReference type="Pfam" id="PF16332"/>
    </source>
</evidence>
<feature type="signal peptide" evidence="5">
    <location>
        <begin position="1"/>
        <end position="22"/>
    </location>
</feature>
<dbReference type="EMBL" id="CP042913">
    <property type="protein sequence ID" value="QEG36281.1"/>
    <property type="molecule type" value="Genomic_DNA"/>
</dbReference>
<keyword evidence="9" id="KW-1185">Reference proteome</keyword>
<accession>A0A5B9QQ75</accession>
<sequence precursor="true">MYLISWRFQIIGFFFLSASAFAEVQDISTSAIIPRADLVWTTGLPIVERDALDQELIAYPIDGDTAGVNPPGFCWTPHEAAKRYRIEVSSKTAPDALIIVADRQLSTVYPPTKLLMPGDYRWQVVYLNEFGRPWGLSKTRCFRIGKETPILVLPNVAKLRKEIVGVRPRLFLVGDRPSTIRKEIDEGRVDHWEYFLSAANGAIDEKPYAEPEGYANNSFNESDWRRILKVGKVGSAHLARTALAYQLTGDRKYLVAARKWMMNLASWDPRGIISHDIPLPGGAVGNDEASMALLERMAFAWDWIGDELLPEERERILEVMTERGNQVLAVLHQQDFLSHPFSNHEGRSLAFLGHAGLSFLGDIPEADDWLDYVLRCYLTSYPCWGGDDGGWAQGTSYGSSYVYRHSTFAEALCRVTDVDILRRPFYKNHGYFSLYFHPPYAPMNAFGDGGNKGQAEKDRSVCEKSLIDFLANTFCDSVLKWHAQSINVPSLHLKSNLGNETNWNEQHLEDLFSLLRAGTYEPNAEMPVPTVVTKLLPNIGWAAMHSAFGDADNDVWVLFKSSRFGSFSHSHADQNTFQFHAFGEALAIDSGYYPYYGDPHHALWTQQTLAHNGILVNGRGQATKNWNAIGSIEHYERSNDVTIVRGEASSAYNQSPNEEIAKMWQEHLGKIHPPILPKVEKFERTLAFVASAERPILVVYDYLKSAHPTSYDWLLHTLSKMEVEPMSGSIVIRQGKARAAVRIVASQPITFSQTNKFTIPSGGTTSHLPRQWHLTAHTKNNVEEAKFCVVFVPFREGEVSPSIKVIERKNTVRFQVGKTSTAVWWGPGELGEIDMCGRHYMGRIIVQTASEL</sequence>
<dbReference type="GO" id="GO:0016829">
    <property type="term" value="F:lyase activity"/>
    <property type="evidence" value="ECO:0007669"/>
    <property type="project" value="UniProtKB-KW"/>
</dbReference>
<dbReference type="InterPro" id="IPR008929">
    <property type="entry name" value="Chondroitin_lyas"/>
</dbReference>